<protein>
    <recommendedName>
        <fullName evidence="3">Lipoprotein</fullName>
    </recommendedName>
</protein>
<organism evidence="1 2">
    <name type="scientific">Silvanigrella paludirubra</name>
    <dbReference type="NCBI Taxonomy" id="2499159"/>
    <lineage>
        <taxon>Bacteria</taxon>
        <taxon>Pseudomonadati</taxon>
        <taxon>Bdellovibrionota</taxon>
        <taxon>Oligoflexia</taxon>
        <taxon>Silvanigrellales</taxon>
        <taxon>Silvanigrellaceae</taxon>
        <taxon>Silvanigrella</taxon>
    </lineage>
</organism>
<gene>
    <name evidence="1" type="ORF">GCL60_06880</name>
</gene>
<evidence type="ECO:0000313" key="1">
    <source>
        <dbReference type="EMBL" id="KAB8039981.1"/>
    </source>
</evidence>
<dbReference type="Proteomes" id="UP000437748">
    <property type="component" value="Unassembled WGS sequence"/>
</dbReference>
<reference evidence="1 2" key="1">
    <citation type="submission" date="2019-10" db="EMBL/GenBank/DDBJ databases">
        <title>New species of Slilvanegrellaceae.</title>
        <authorList>
            <person name="Pitt A."/>
            <person name="Hahn M.W."/>
        </authorList>
    </citation>
    <scope>NUCLEOTIDE SEQUENCE [LARGE SCALE GENOMIC DNA]</scope>
    <source>
        <strain evidence="1 2">SP-Ram-0.45-NSY-1</strain>
    </source>
</reference>
<name>A0A6N6VV88_9BACT</name>
<dbReference type="EMBL" id="WFLM01000002">
    <property type="protein sequence ID" value="KAB8039981.1"/>
    <property type="molecule type" value="Genomic_DNA"/>
</dbReference>
<evidence type="ECO:0008006" key="3">
    <source>
        <dbReference type="Google" id="ProtNLM"/>
    </source>
</evidence>
<dbReference type="PROSITE" id="PS51257">
    <property type="entry name" value="PROKAR_LIPOPROTEIN"/>
    <property type="match status" value="1"/>
</dbReference>
<evidence type="ECO:0000313" key="2">
    <source>
        <dbReference type="Proteomes" id="UP000437748"/>
    </source>
</evidence>
<comment type="caution">
    <text evidence="1">The sequence shown here is derived from an EMBL/GenBank/DDBJ whole genome shotgun (WGS) entry which is preliminary data.</text>
</comment>
<keyword evidence="2" id="KW-1185">Reference proteome</keyword>
<dbReference type="AlphaFoldDB" id="A0A6N6VV88"/>
<accession>A0A6N6VV88</accession>
<sequence length="170" mass="19261">MSFKKIGVCSIVAFAFIGCGTSQKEGKNKNNKVQMTSFNMSSKGSANNIKINNIPIFIKIHCAEADYTKDDIEINYEKSNFEIPNKGSCDITLKKFTISNDIHYDLVEEKVLFKTEANPNPKERANIKINTTENLLYKNKLNNYSAFLSSEIKNNLIIIHISEFRGIKPN</sequence>
<dbReference type="RefSeq" id="WP_153419669.1">
    <property type="nucleotide sequence ID" value="NZ_WFLM01000002.1"/>
</dbReference>
<proteinExistence type="predicted"/>